<evidence type="ECO:0000256" key="10">
    <source>
        <dbReference type="RuleBase" id="RU000549"/>
    </source>
</evidence>
<dbReference type="RefSeq" id="WP_146926314.1">
    <property type="nucleotide sequence ID" value="NZ_BJUB01000003.1"/>
</dbReference>
<evidence type="ECO:0000256" key="8">
    <source>
        <dbReference type="PROSITE-ProRule" id="PRU10085"/>
    </source>
</evidence>
<dbReference type="InterPro" id="IPR001907">
    <property type="entry name" value="ClpP"/>
</dbReference>
<accession>A0A510V1S2</accession>
<dbReference type="Proteomes" id="UP000321118">
    <property type="component" value="Unassembled WGS sequence"/>
</dbReference>
<evidence type="ECO:0000256" key="4">
    <source>
        <dbReference type="ARBA" id="ARBA00022801"/>
    </source>
</evidence>
<dbReference type="InterPro" id="IPR018215">
    <property type="entry name" value="ClpP_Ser_AS"/>
</dbReference>
<name>A0A510V1S2_9CELL</name>
<dbReference type="CDD" id="cd07017">
    <property type="entry name" value="S14_ClpP_2"/>
    <property type="match status" value="1"/>
</dbReference>
<dbReference type="GO" id="GO:0004252">
    <property type="term" value="F:serine-type endopeptidase activity"/>
    <property type="evidence" value="ECO:0007669"/>
    <property type="project" value="UniProtKB-UniRule"/>
</dbReference>
<protein>
    <recommendedName>
        <fullName evidence="7 12">ATP-dependent Clp protease proteolytic subunit</fullName>
        <ecNumber evidence="7 10">3.4.21.92</ecNumber>
    </recommendedName>
    <alternativeName>
        <fullName evidence="7">Endopeptidase Clp</fullName>
    </alternativeName>
</protein>
<dbReference type="InterPro" id="IPR023562">
    <property type="entry name" value="ClpP/TepA"/>
</dbReference>
<evidence type="ECO:0000256" key="11">
    <source>
        <dbReference type="RuleBase" id="RU000550"/>
    </source>
</evidence>
<dbReference type="GO" id="GO:0006515">
    <property type="term" value="P:protein quality control for misfolded or incompletely synthesized proteins"/>
    <property type="evidence" value="ECO:0007669"/>
    <property type="project" value="TreeGrafter"/>
</dbReference>
<dbReference type="PANTHER" id="PTHR10381:SF26">
    <property type="entry name" value="ATP-DEPENDENT CLP PROTEASE PROTEOLYTIC SUBUNIT-LIKE-RELATED"/>
    <property type="match status" value="1"/>
</dbReference>
<evidence type="ECO:0000256" key="1">
    <source>
        <dbReference type="ARBA" id="ARBA00007039"/>
    </source>
</evidence>
<dbReference type="EMBL" id="BJUB01000003">
    <property type="protein sequence ID" value="GEK20809.1"/>
    <property type="molecule type" value="Genomic_DNA"/>
</dbReference>
<dbReference type="EC" id="3.4.21.92" evidence="7 10"/>
<dbReference type="GO" id="GO:0009368">
    <property type="term" value="C:endopeptidase Clp complex"/>
    <property type="evidence" value="ECO:0007669"/>
    <property type="project" value="TreeGrafter"/>
</dbReference>
<comment type="function">
    <text evidence="7 11">Cleaves peptides in various proteins in a process that requires ATP hydrolysis. Has a chymotrypsin-like activity. Plays a major role in the degradation of misfolded proteins.</text>
</comment>
<dbReference type="PROSITE" id="PS00381">
    <property type="entry name" value="CLP_PROTEASE_SER"/>
    <property type="match status" value="1"/>
</dbReference>
<keyword evidence="4 7" id="KW-0378">Hydrolase</keyword>
<dbReference type="AlphaFoldDB" id="A0A510V1S2"/>
<dbReference type="PRINTS" id="PR00127">
    <property type="entry name" value="CLPPROTEASEP"/>
</dbReference>
<dbReference type="OrthoDB" id="9802800at2"/>
<dbReference type="GO" id="GO:0051117">
    <property type="term" value="F:ATPase binding"/>
    <property type="evidence" value="ECO:0007669"/>
    <property type="project" value="TreeGrafter"/>
</dbReference>
<dbReference type="Gene3D" id="3.90.226.10">
    <property type="entry name" value="2-enoyl-CoA Hydratase, Chain A, domain 1"/>
    <property type="match status" value="1"/>
</dbReference>
<dbReference type="Pfam" id="PF00574">
    <property type="entry name" value="CLP_protease"/>
    <property type="match status" value="1"/>
</dbReference>
<dbReference type="InterPro" id="IPR033135">
    <property type="entry name" value="ClpP_His_AS"/>
</dbReference>
<comment type="subunit">
    <text evidence="7">Fourteen ClpP subunits assemble into 2 heptameric rings which stack back to back to give a disk-like structure with a central cavity, resembling the structure of eukaryotic proteasomes.</text>
</comment>
<dbReference type="NCBIfam" id="NF001368">
    <property type="entry name" value="PRK00277.1"/>
    <property type="match status" value="1"/>
</dbReference>
<feature type="active site" evidence="7 9">
    <location>
        <position position="150"/>
    </location>
</feature>
<dbReference type="InterPro" id="IPR029045">
    <property type="entry name" value="ClpP/crotonase-like_dom_sf"/>
</dbReference>
<comment type="caution">
    <text evidence="13">The sequence shown here is derived from an EMBL/GenBank/DDBJ whole genome shotgun (WGS) entry which is preliminary data.</text>
</comment>
<evidence type="ECO:0000256" key="2">
    <source>
        <dbReference type="ARBA" id="ARBA00022490"/>
    </source>
</evidence>
<dbReference type="PANTHER" id="PTHR10381">
    <property type="entry name" value="ATP-DEPENDENT CLP PROTEASE PROTEOLYTIC SUBUNIT"/>
    <property type="match status" value="1"/>
</dbReference>
<proteinExistence type="inferred from homology"/>
<dbReference type="HAMAP" id="MF_00444">
    <property type="entry name" value="ClpP"/>
    <property type="match status" value="1"/>
</dbReference>
<reference evidence="13 14" key="1">
    <citation type="submission" date="2019-07" db="EMBL/GenBank/DDBJ databases">
        <title>Whole genome shotgun sequence of Cellulomonas xylanilytica NBRC 101102.</title>
        <authorList>
            <person name="Hosoyama A."/>
            <person name="Uohara A."/>
            <person name="Ohji S."/>
            <person name="Ichikawa N."/>
        </authorList>
    </citation>
    <scope>NUCLEOTIDE SEQUENCE [LARGE SCALE GENOMIC DNA]</scope>
    <source>
        <strain evidence="13 14">NBRC 101102</strain>
    </source>
</reference>
<evidence type="ECO:0000256" key="9">
    <source>
        <dbReference type="PROSITE-ProRule" id="PRU10086"/>
    </source>
</evidence>
<evidence type="ECO:0000256" key="12">
    <source>
        <dbReference type="RuleBase" id="RU003567"/>
    </source>
</evidence>
<keyword evidence="2 7" id="KW-0963">Cytoplasm</keyword>
<feature type="active site" evidence="8">
    <location>
        <position position="125"/>
    </location>
</feature>
<keyword evidence="3 7" id="KW-0645">Protease</keyword>
<evidence type="ECO:0000256" key="7">
    <source>
        <dbReference type="HAMAP-Rule" id="MF_00444"/>
    </source>
</evidence>
<keyword evidence="14" id="KW-1185">Reference proteome</keyword>
<evidence type="ECO:0000256" key="3">
    <source>
        <dbReference type="ARBA" id="ARBA00022670"/>
    </source>
</evidence>
<evidence type="ECO:0000256" key="6">
    <source>
        <dbReference type="ARBA" id="ARBA00034021"/>
    </source>
</evidence>
<dbReference type="GO" id="GO:0004176">
    <property type="term" value="F:ATP-dependent peptidase activity"/>
    <property type="evidence" value="ECO:0007669"/>
    <property type="project" value="InterPro"/>
</dbReference>
<dbReference type="PROSITE" id="PS00382">
    <property type="entry name" value="CLP_PROTEASE_HIS"/>
    <property type="match status" value="1"/>
</dbReference>
<comment type="subcellular location">
    <subcellularLocation>
        <location evidence="7">Cytoplasm</location>
    </subcellularLocation>
</comment>
<dbReference type="FunFam" id="3.90.226.10:FF:000002">
    <property type="entry name" value="ATP-dependent Clp protease proteolytic subunit"/>
    <property type="match status" value="1"/>
</dbReference>
<sequence>MSMESQFMARAGMLAGPGGLAPSSPAARYVLPQFEERTAYGFKRQDPYTKLFEDRIIFLGVQVDDASADDVMAQLLVLESTDPDRDIILYINSPGGSFTALTAIYDTMQYIKPHIQTVCLGQAASAAAVLLAAGSPGKRLALPNARVLIHQPAMEGGGYAQASDIEIHANELIRMREWLELTIAHHTGRDIELVRKDIERDKILTAQQALEYGIVDQVLASRKGVVPTTVQPK</sequence>
<gene>
    <name evidence="7 13" type="primary">clpP</name>
    <name evidence="13" type="ORF">CXY01_13290</name>
</gene>
<comment type="catalytic activity">
    <reaction evidence="6 7 9">
        <text>Hydrolysis of proteins to small peptides in the presence of ATP and magnesium. alpha-casein is the usual test substrate. In the absence of ATP, only oligopeptides shorter than five residues are hydrolyzed (such as succinyl-Leu-Tyr-|-NHMec, and Leu-Tyr-Leu-|-Tyr-Trp, in which cleavage of the -Tyr-|-Leu- and -Tyr-|-Trp bonds also occurs).</text>
        <dbReference type="EC" id="3.4.21.92"/>
    </reaction>
</comment>
<keyword evidence="5 7" id="KW-0720">Serine protease</keyword>
<evidence type="ECO:0000313" key="14">
    <source>
        <dbReference type="Proteomes" id="UP000321118"/>
    </source>
</evidence>
<feature type="active site" description="Nucleophile" evidence="7">
    <location>
        <position position="125"/>
    </location>
</feature>
<evidence type="ECO:0000256" key="5">
    <source>
        <dbReference type="ARBA" id="ARBA00022825"/>
    </source>
</evidence>
<dbReference type="SUPFAM" id="SSF52096">
    <property type="entry name" value="ClpP/crotonase"/>
    <property type="match status" value="1"/>
</dbReference>
<organism evidence="13 14">
    <name type="scientific">Cellulomonas xylanilytica</name>
    <dbReference type="NCBI Taxonomy" id="233583"/>
    <lineage>
        <taxon>Bacteria</taxon>
        <taxon>Bacillati</taxon>
        <taxon>Actinomycetota</taxon>
        <taxon>Actinomycetes</taxon>
        <taxon>Micrococcales</taxon>
        <taxon>Cellulomonadaceae</taxon>
        <taxon>Cellulomonas</taxon>
    </lineage>
</organism>
<comment type="similarity">
    <text evidence="1 7 12">Belongs to the peptidase S14 family.</text>
</comment>
<evidence type="ECO:0000313" key="13">
    <source>
        <dbReference type="EMBL" id="GEK20809.1"/>
    </source>
</evidence>
<dbReference type="GO" id="GO:0005737">
    <property type="term" value="C:cytoplasm"/>
    <property type="evidence" value="ECO:0007669"/>
    <property type="project" value="UniProtKB-SubCell"/>
</dbReference>
<dbReference type="NCBIfam" id="NF009205">
    <property type="entry name" value="PRK12553.1"/>
    <property type="match status" value="1"/>
</dbReference>